<gene>
    <name evidence="2" type="ORF">DN068_15135</name>
</gene>
<name>A0A2W2B7M1_9BACT</name>
<evidence type="ECO:0000259" key="1">
    <source>
        <dbReference type="Pfam" id="PF19081"/>
    </source>
</evidence>
<organism evidence="2 3">
    <name type="scientific">Taibaiella soli</name>
    <dbReference type="NCBI Taxonomy" id="1649169"/>
    <lineage>
        <taxon>Bacteria</taxon>
        <taxon>Pseudomonadati</taxon>
        <taxon>Bacteroidota</taxon>
        <taxon>Chitinophagia</taxon>
        <taxon>Chitinophagales</taxon>
        <taxon>Chitinophagaceae</taxon>
        <taxon>Taibaiella</taxon>
    </lineage>
</organism>
<proteinExistence type="predicted"/>
<sequence>MQLHSEALPLKKRNHVIKITPNMEQETAKFIFVPLAERKRSYPSLRGFILILISFLGFTFSSFGQNAQLSLDQGANGPANAPTSPVTWVNGNVNANKAHYVEGHSVPYRAVMTGLTVGQTVTLTMTYQVTHSNGYALDFITGDSSLSPHTFLSHSTPEAVDPLSTDVSGVPNTPDFLRVSIPNYISTSAVPGASNAYADFRQICDYNASGNPFNPNNKRNSISIFGATFVQAYGIQYAFGPDVLNLAAADQEVSFTVQFVPTQSTVVMAWGGHISRFIDWGNKTAALINGSPYHMAADSWSPPSLGNIGDQDRALQTSIAIVPPVCPGELMPPQSLCANAQGTLITCPQSACAGSTLYFKVPQSSQATTFVWFVSPSAGVTITPQVANPNDSFVAITFANQGTYQINVAIGNASTLQDTCRQNVTINPPTVCSITGDSSICSYDSTSFSGPPGMDSYSWTGPAGFTASTQSTGKITQQGTYTLVVSKNGCTSTCQQNLLVNLGSPAPLADTAARCGAGLVTLKATANPGYDSIVWFTNQQLTTRVDTGLTITRNLSATTTFYVVVKNSAGCFSLGAPAEAIINPIPVAPVPLTSGGGNTRCDTGVVTLTANSTDTSCKKQFWYTDSLRTHLVDSGSTFSPHVTATTVYWVACENSSGCFGPSVPVTATVNRLPGNPTTTPDTRCDTGIVHLSASSSDTACHTLIWYRDSLRTMQVATGPAYSPSLQSTTKFWVACQSSAGCFSASVPVIGTINKLPANPTTTPDTRCDTGIVHLMANTNDTNCHTLIWYQDSLRTMQVATGASYSPSLQSTTKFWVACQSAAGCYSASIPVIGTINKLPANPTTTPDTRCDTGIVHLMANTNDTSCKTLIWYQDSLRTMQVATGASYSPSLQSTTKFWVACQSSAGCFSASVPVIGTINKLPANPTTTPDTRCDTGIVHLMANTSDTNCHTLIWYRDSLRTMQVATGPAYSPSLQSTTTFWVACKTNAGCYSASVPVIGTINMLPASPTTTPDTRCDTGVVHLMANSSDTSCKTLIWYQDSLRTMQVATGASYSPSLQSTTTFWVA</sequence>
<feature type="non-terminal residue" evidence="2">
    <location>
        <position position="1066"/>
    </location>
</feature>
<accession>A0A2W2B7M1</accession>
<feature type="domain" description="Ig-like" evidence="1">
    <location>
        <begin position="756"/>
        <end position="834"/>
    </location>
</feature>
<feature type="domain" description="Ig-like" evidence="1">
    <location>
        <begin position="922"/>
        <end position="1001"/>
    </location>
</feature>
<feature type="domain" description="Ig-like" evidence="1">
    <location>
        <begin position="839"/>
        <end position="918"/>
    </location>
</feature>
<dbReference type="InterPro" id="IPR044023">
    <property type="entry name" value="Ig_7"/>
</dbReference>
<evidence type="ECO:0000313" key="3">
    <source>
        <dbReference type="Proteomes" id="UP000248745"/>
    </source>
</evidence>
<protein>
    <recommendedName>
        <fullName evidence="1">Ig-like domain-containing protein</fullName>
    </recommendedName>
</protein>
<comment type="caution">
    <text evidence="2">The sequence shown here is derived from an EMBL/GenBank/DDBJ whole genome shotgun (WGS) entry which is preliminary data.</text>
</comment>
<feature type="domain" description="Ig-like" evidence="1">
    <location>
        <begin position="673"/>
        <end position="752"/>
    </location>
</feature>
<dbReference type="AlphaFoldDB" id="A0A2W2B7M1"/>
<feature type="domain" description="Ig-like" evidence="1">
    <location>
        <begin position="592"/>
        <end position="670"/>
    </location>
</feature>
<dbReference type="Pfam" id="PF19081">
    <property type="entry name" value="Ig_7"/>
    <property type="match status" value="6"/>
</dbReference>
<dbReference type="EMBL" id="QKTW01000019">
    <property type="protein sequence ID" value="PZF72259.1"/>
    <property type="molecule type" value="Genomic_DNA"/>
</dbReference>
<evidence type="ECO:0000313" key="2">
    <source>
        <dbReference type="EMBL" id="PZF72259.1"/>
    </source>
</evidence>
<keyword evidence="3" id="KW-1185">Reference proteome</keyword>
<reference evidence="2 3" key="1">
    <citation type="submission" date="2018-06" db="EMBL/GenBank/DDBJ databases">
        <title>Mucibacter soli gen. nov., sp. nov., a new member of the family Chitinophagaceae producing mucin.</title>
        <authorList>
            <person name="Kim M.-K."/>
            <person name="Park S."/>
            <person name="Kim T.-S."/>
            <person name="Joung Y."/>
            <person name="Han J.-H."/>
            <person name="Kim S.B."/>
        </authorList>
    </citation>
    <scope>NUCLEOTIDE SEQUENCE [LARGE SCALE GENOMIC DNA]</scope>
    <source>
        <strain evidence="2 3">R1-15</strain>
    </source>
</reference>
<dbReference type="Proteomes" id="UP000248745">
    <property type="component" value="Unassembled WGS sequence"/>
</dbReference>
<feature type="domain" description="Ig-like" evidence="1">
    <location>
        <begin position="507"/>
        <end position="584"/>
    </location>
</feature>